<dbReference type="Gene3D" id="1.10.10.10">
    <property type="entry name" value="Winged helix-like DNA-binding domain superfamily/Winged helix DNA-binding domain"/>
    <property type="match status" value="1"/>
</dbReference>
<keyword evidence="7" id="KW-0418">Kinase</keyword>
<dbReference type="PROSITE" id="PS50113">
    <property type="entry name" value="PAC"/>
    <property type="match status" value="1"/>
</dbReference>
<gene>
    <name evidence="7" type="ORF">BFL28_00265</name>
</gene>
<dbReference type="SUPFAM" id="SSF55785">
    <property type="entry name" value="PYP-like sensor domain (PAS domain)"/>
    <property type="match status" value="1"/>
</dbReference>
<dbReference type="GO" id="GO:0003677">
    <property type="term" value="F:DNA binding"/>
    <property type="evidence" value="ECO:0007669"/>
    <property type="project" value="InterPro"/>
</dbReference>
<keyword evidence="3" id="KW-0157">Chromophore</keyword>
<keyword evidence="8" id="KW-1185">Reference proteome</keyword>
<evidence type="ECO:0000256" key="2">
    <source>
        <dbReference type="ARBA" id="ARBA00022643"/>
    </source>
</evidence>
<dbReference type="PROSITE" id="PS50112">
    <property type="entry name" value="PAS"/>
    <property type="match status" value="1"/>
</dbReference>
<dbReference type="Pfam" id="PF13426">
    <property type="entry name" value="PAS_9"/>
    <property type="match status" value="1"/>
</dbReference>
<feature type="domain" description="PAS" evidence="5">
    <location>
        <begin position="15"/>
        <end position="72"/>
    </location>
</feature>
<dbReference type="Gene3D" id="3.30.450.20">
    <property type="entry name" value="PAS domain"/>
    <property type="match status" value="1"/>
</dbReference>
<dbReference type="InterPro" id="IPR036388">
    <property type="entry name" value="WH-like_DNA-bd_sf"/>
</dbReference>
<dbReference type="PANTHER" id="PTHR47429:SF2">
    <property type="entry name" value="PROTEIN TWIN LOV 1"/>
    <property type="match status" value="1"/>
</dbReference>
<dbReference type="AlphaFoldDB" id="A0A1E3LXS2"/>
<dbReference type="Proteomes" id="UP000094487">
    <property type="component" value="Unassembled WGS sequence"/>
</dbReference>
<evidence type="ECO:0000256" key="3">
    <source>
        <dbReference type="ARBA" id="ARBA00022991"/>
    </source>
</evidence>
<dbReference type="Pfam" id="PF00196">
    <property type="entry name" value="GerE"/>
    <property type="match status" value="1"/>
</dbReference>
<feature type="domain" description="HTH luxR-type" evidence="4">
    <location>
        <begin position="124"/>
        <end position="189"/>
    </location>
</feature>
<reference evidence="7 8" key="1">
    <citation type="submission" date="2016-08" db="EMBL/GenBank/DDBJ databases">
        <title>Draft genome of the agarase producing Sphingomonas sp. MCT13.</title>
        <authorList>
            <person name="D'Andrea M.M."/>
            <person name="Rossolini G.M."/>
            <person name="Thaller M.C."/>
        </authorList>
    </citation>
    <scope>NUCLEOTIDE SEQUENCE [LARGE SCALE GENOMIC DNA]</scope>
    <source>
        <strain evidence="7 8">MCT13</strain>
    </source>
</reference>
<dbReference type="InterPro" id="IPR035965">
    <property type="entry name" value="PAS-like_dom_sf"/>
</dbReference>
<evidence type="ECO:0000313" key="7">
    <source>
        <dbReference type="EMBL" id="ODP38523.1"/>
    </source>
</evidence>
<dbReference type="CDD" id="cd00130">
    <property type="entry name" value="PAS"/>
    <property type="match status" value="1"/>
</dbReference>
<accession>A0A1E3LXS2</accession>
<name>A0A1E3LXS2_9SPHN</name>
<dbReference type="OrthoDB" id="7991996at2"/>
<dbReference type="SUPFAM" id="SSF46894">
    <property type="entry name" value="C-terminal effector domain of the bipartite response regulators"/>
    <property type="match status" value="1"/>
</dbReference>
<dbReference type="SMART" id="SM00091">
    <property type="entry name" value="PAS"/>
    <property type="match status" value="1"/>
</dbReference>
<dbReference type="EMBL" id="MDDS01000013">
    <property type="protein sequence ID" value="ODP38523.1"/>
    <property type="molecule type" value="Genomic_DNA"/>
</dbReference>
<dbReference type="CDD" id="cd06170">
    <property type="entry name" value="LuxR_C_like"/>
    <property type="match status" value="1"/>
</dbReference>
<evidence type="ECO:0000256" key="1">
    <source>
        <dbReference type="ARBA" id="ARBA00022630"/>
    </source>
</evidence>
<dbReference type="GO" id="GO:0016301">
    <property type="term" value="F:kinase activity"/>
    <property type="evidence" value="ECO:0007669"/>
    <property type="project" value="UniProtKB-KW"/>
</dbReference>
<evidence type="ECO:0000313" key="8">
    <source>
        <dbReference type="Proteomes" id="UP000094487"/>
    </source>
</evidence>
<keyword evidence="2" id="KW-0288">FMN</keyword>
<evidence type="ECO:0000259" key="6">
    <source>
        <dbReference type="PROSITE" id="PS50113"/>
    </source>
</evidence>
<dbReference type="InterPro" id="IPR000792">
    <property type="entry name" value="Tscrpt_reg_LuxR_C"/>
</dbReference>
<dbReference type="PRINTS" id="PR00038">
    <property type="entry name" value="HTHLUXR"/>
</dbReference>
<dbReference type="STRING" id="1888892.BFL28_00265"/>
<proteinExistence type="predicted"/>
<dbReference type="InterPro" id="IPR000014">
    <property type="entry name" value="PAS"/>
</dbReference>
<dbReference type="GO" id="GO:0006355">
    <property type="term" value="P:regulation of DNA-templated transcription"/>
    <property type="evidence" value="ECO:0007669"/>
    <property type="project" value="InterPro"/>
</dbReference>
<protein>
    <submittedName>
        <fullName evidence="7">Histidine kinase</fullName>
    </submittedName>
</protein>
<dbReference type="PANTHER" id="PTHR47429">
    <property type="entry name" value="PROTEIN TWIN LOV 1"/>
    <property type="match status" value="1"/>
</dbReference>
<dbReference type="InterPro" id="IPR000700">
    <property type="entry name" value="PAS-assoc_C"/>
</dbReference>
<sequence length="190" mass="20880">MSPDAMIAGSSVAAVVSDATAGDYPIIACNDAFVRLTGYPREQVIGRNCRFLRGPETEPHLTEELRSALRERRATLVEITNYRRDGSRFRNAIMLAPLFDPDGEVRYILGSQFDVSTPRTDQPAKSLLDGLSDRQRAVLQRMAAGLMNKQIAFELGVSERTVKLQRSALLKALGCRTTAEAIRVAIEAGL</sequence>
<dbReference type="PROSITE" id="PS50043">
    <property type="entry name" value="HTH_LUXR_2"/>
    <property type="match status" value="1"/>
</dbReference>
<keyword evidence="7" id="KW-0808">Transferase</keyword>
<dbReference type="SMART" id="SM00421">
    <property type="entry name" value="HTH_LUXR"/>
    <property type="match status" value="1"/>
</dbReference>
<dbReference type="NCBIfam" id="TIGR00229">
    <property type="entry name" value="sensory_box"/>
    <property type="match status" value="1"/>
</dbReference>
<organism evidence="7 8">
    <name type="scientific">Sphingomonas turrisvirgatae</name>
    <dbReference type="NCBI Taxonomy" id="1888892"/>
    <lineage>
        <taxon>Bacteria</taxon>
        <taxon>Pseudomonadati</taxon>
        <taxon>Pseudomonadota</taxon>
        <taxon>Alphaproteobacteria</taxon>
        <taxon>Sphingomonadales</taxon>
        <taxon>Sphingomonadaceae</taxon>
        <taxon>Sphingomonas</taxon>
    </lineage>
</organism>
<evidence type="ECO:0000259" key="4">
    <source>
        <dbReference type="PROSITE" id="PS50043"/>
    </source>
</evidence>
<keyword evidence="1" id="KW-0285">Flavoprotein</keyword>
<evidence type="ECO:0000259" key="5">
    <source>
        <dbReference type="PROSITE" id="PS50112"/>
    </source>
</evidence>
<dbReference type="InterPro" id="IPR016032">
    <property type="entry name" value="Sig_transdc_resp-reg_C-effctor"/>
</dbReference>
<feature type="domain" description="PAC" evidence="6">
    <location>
        <begin position="75"/>
        <end position="127"/>
    </location>
</feature>
<comment type="caution">
    <text evidence="7">The sequence shown here is derived from an EMBL/GenBank/DDBJ whole genome shotgun (WGS) entry which is preliminary data.</text>
</comment>